<feature type="domain" description="RSE1/DDB1/CPSF1 second beta-propeller" evidence="2">
    <location>
        <begin position="455"/>
        <end position="499"/>
    </location>
</feature>
<accession>A0A150FXD6</accession>
<name>A0A150FXD6_GONPE</name>
<evidence type="ECO:0000313" key="3">
    <source>
        <dbReference type="EMBL" id="KXZ42266.1"/>
    </source>
</evidence>
<comment type="caution">
    <text evidence="3">The sequence shown here is derived from an EMBL/GenBank/DDBJ whole genome shotgun (WGS) entry which is preliminary data.</text>
</comment>
<dbReference type="InterPro" id="IPR058543">
    <property type="entry name" value="Beta-prop_RSE1/DDB1/CPSF1_2nd"/>
</dbReference>
<dbReference type="InterPro" id="IPR018846">
    <property type="entry name" value="Beta-prop_RSE1/DDB1/CPSF1_1st"/>
</dbReference>
<reference evidence="4" key="1">
    <citation type="journal article" date="2016" name="Nat. Commun.">
        <title>The Gonium pectorale genome demonstrates co-option of cell cycle regulation during the evolution of multicellularity.</title>
        <authorList>
            <person name="Hanschen E.R."/>
            <person name="Marriage T.N."/>
            <person name="Ferris P.J."/>
            <person name="Hamaji T."/>
            <person name="Toyoda A."/>
            <person name="Fujiyama A."/>
            <person name="Neme R."/>
            <person name="Noguchi H."/>
            <person name="Minakuchi Y."/>
            <person name="Suzuki M."/>
            <person name="Kawai-Toyooka H."/>
            <person name="Smith D.R."/>
            <person name="Sparks H."/>
            <person name="Anderson J."/>
            <person name="Bakaric R."/>
            <person name="Luria V."/>
            <person name="Karger A."/>
            <person name="Kirschner M.W."/>
            <person name="Durand P.M."/>
            <person name="Michod R.E."/>
            <person name="Nozaki H."/>
            <person name="Olson B.J."/>
        </authorList>
    </citation>
    <scope>NUCLEOTIDE SEQUENCE [LARGE SCALE GENOMIC DNA]</scope>
    <source>
        <strain evidence="4">NIES-2863</strain>
    </source>
</reference>
<evidence type="ECO:0000313" key="4">
    <source>
        <dbReference type="Proteomes" id="UP000075714"/>
    </source>
</evidence>
<dbReference type="OrthoDB" id="433457at2759"/>
<dbReference type="Gene3D" id="2.130.10.10">
    <property type="entry name" value="YVTN repeat-like/Quinoprotein amine dehydrogenase"/>
    <property type="match status" value="2"/>
</dbReference>
<proteinExistence type="predicted"/>
<organism evidence="3 4">
    <name type="scientific">Gonium pectorale</name>
    <name type="common">Green alga</name>
    <dbReference type="NCBI Taxonomy" id="33097"/>
    <lineage>
        <taxon>Eukaryota</taxon>
        <taxon>Viridiplantae</taxon>
        <taxon>Chlorophyta</taxon>
        <taxon>core chlorophytes</taxon>
        <taxon>Chlorophyceae</taxon>
        <taxon>CS clade</taxon>
        <taxon>Chlamydomonadales</taxon>
        <taxon>Volvocaceae</taxon>
        <taxon>Gonium</taxon>
    </lineage>
</organism>
<feature type="domain" description="RSE1/DDB1/CPSF1 first beta-propeller" evidence="1">
    <location>
        <begin position="27"/>
        <end position="383"/>
    </location>
</feature>
<dbReference type="PANTHER" id="PTHR10644">
    <property type="entry name" value="DNA REPAIR/RNA PROCESSING CPSF FAMILY"/>
    <property type="match status" value="1"/>
</dbReference>
<evidence type="ECO:0000259" key="2">
    <source>
        <dbReference type="Pfam" id="PF23726"/>
    </source>
</evidence>
<keyword evidence="4" id="KW-1185">Reference proteome</keyword>
<sequence>MEVDGAGPGAASGGCYNYVVTAHKPTAVTHAVVASFTGPTDINLITACCTRLEIRTLGAQGLAAVLDVPIYGNISALRAFRPRDLQTDLLFILTEKCAFCVLQYDPAKGQLVTRANGDAADRIGRPADNGQLGLVEPGCRLIGLHLYDGMLKVIPMDPRTGALSEAFNLRLEELSVLDLAWLHRQQPAAGGAAGAGPSGSAAAATPAGGGGGGPLLAVLHQDPKGARHVKTYEVQLDAKELAEGPWHQLHVDAGAGCLIPLPAPLGGVVVVGENTVSYLGGPGGQGPVSAPLRQTIVTAWCPVDADGSRFLLGDRLGRLALLVVAQDGAGRVSGLRVEQLGVTSSPSCLAYLDAGLTFVGSRSGDCQLVRVSATPVNQPAPMEDDGGEAAAAAAAASEPPSYLELVESHPNLGPILDFVVMDLERQGQGQLVTCSGIDGDGSLRVVRNGIGINRQAAVELPGIKGVWSLRARYGDEYDTYLLLTFVGETRLLALNSEEVRHGGCTAYNTMYG</sequence>
<dbReference type="Pfam" id="PF23726">
    <property type="entry name" value="Beta-prop_RSE1_2nd"/>
    <property type="match status" value="1"/>
</dbReference>
<gene>
    <name evidence="3" type="ORF">GPECTOR_171g192</name>
</gene>
<dbReference type="InterPro" id="IPR050358">
    <property type="entry name" value="RSE1/DDB1/CFT1"/>
</dbReference>
<dbReference type="Proteomes" id="UP000075714">
    <property type="component" value="Unassembled WGS sequence"/>
</dbReference>
<dbReference type="InterPro" id="IPR015943">
    <property type="entry name" value="WD40/YVTN_repeat-like_dom_sf"/>
</dbReference>
<dbReference type="EMBL" id="LSYV01000171">
    <property type="protein sequence ID" value="KXZ42266.1"/>
    <property type="molecule type" value="Genomic_DNA"/>
</dbReference>
<dbReference type="FunFam" id="2.130.10.10:FF:000592">
    <property type="entry name" value="UV-damaged DNA binding protein"/>
    <property type="match status" value="1"/>
</dbReference>
<dbReference type="AlphaFoldDB" id="A0A150FXD6"/>
<evidence type="ECO:0000259" key="1">
    <source>
        <dbReference type="Pfam" id="PF10433"/>
    </source>
</evidence>
<dbReference type="STRING" id="33097.A0A150FXD6"/>
<protein>
    <submittedName>
        <fullName evidence="3">Uncharacterized protein</fullName>
    </submittedName>
</protein>
<dbReference type="Pfam" id="PF10433">
    <property type="entry name" value="Beta-prop_RSE1_1st"/>
    <property type="match status" value="1"/>
</dbReference>